<name>A0ACB7RV06_HYAAI</name>
<keyword evidence="2" id="KW-1185">Reference proteome</keyword>
<organism evidence="1 2">
    <name type="scientific">Hyalomma asiaticum</name>
    <name type="common">Tick</name>
    <dbReference type="NCBI Taxonomy" id="266040"/>
    <lineage>
        <taxon>Eukaryota</taxon>
        <taxon>Metazoa</taxon>
        <taxon>Ecdysozoa</taxon>
        <taxon>Arthropoda</taxon>
        <taxon>Chelicerata</taxon>
        <taxon>Arachnida</taxon>
        <taxon>Acari</taxon>
        <taxon>Parasitiformes</taxon>
        <taxon>Ixodida</taxon>
        <taxon>Ixodoidea</taxon>
        <taxon>Ixodidae</taxon>
        <taxon>Hyalomminae</taxon>
        <taxon>Hyalomma</taxon>
    </lineage>
</organism>
<proteinExistence type="predicted"/>
<gene>
    <name evidence="1" type="ORF">HPB50_008288</name>
</gene>
<protein>
    <submittedName>
        <fullName evidence="1">Uncharacterized protein</fullName>
    </submittedName>
</protein>
<evidence type="ECO:0000313" key="1">
    <source>
        <dbReference type="EMBL" id="KAH6925647.1"/>
    </source>
</evidence>
<reference evidence="1" key="1">
    <citation type="submission" date="2020-05" db="EMBL/GenBank/DDBJ databases">
        <title>Large-scale comparative analyses of tick genomes elucidate their genetic diversity and vector capacities.</title>
        <authorList>
            <person name="Jia N."/>
            <person name="Wang J."/>
            <person name="Shi W."/>
            <person name="Du L."/>
            <person name="Sun Y."/>
            <person name="Zhan W."/>
            <person name="Jiang J."/>
            <person name="Wang Q."/>
            <person name="Zhang B."/>
            <person name="Ji P."/>
            <person name="Sakyi L.B."/>
            <person name="Cui X."/>
            <person name="Yuan T."/>
            <person name="Jiang B."/>
            <person name="Yang W."/>
            <person name="Lam T.T.-Y."/>
            <person name="Chang Q."/>
            <person name="Ding S."/>
            <person name="Wang X."/>
            <person name="Zhu J."/>
            <person name="Ruan X."/>
            <person name="Zhao L."/>
            <person name="Wei J."/>
            <person name="Que T."/>
            <person name="Du C."/>
            <person name="Cheng J."/>
            <person name="Dai P."/>
            <person name="Han X."/>
            <person name="Huang E."/>
            <person name="Gao Y."/>
            <person name="Liu J."/>
            <person name="Shao H."/>
            <person name="Ye R."/>
            <person name="Li L."/>
            <person name="Wei W."/>
            <person name="Wang X."/>
            <person name="Wang C."/>
            <person name="Yang T."/>
            <person name="Huo Q."/>
            <person name="Li W."/>
            <person name="Guo W."/>
            <person name="Chen H."/>
            <person name="Zhou L."/>
            <person name="Ni X."/>
            <person name="Tian J."/>
            <person name="Zhou Y."/>
            <person name="Sheng Y."/>
            <person name="Liu T."/>
            <person name="Pan Y."/>
            <person name="Xia L."/>
            <person name="Li J."/>
            <person name="Zhao F."/>
            <person name="Cao W."/>
        </authorList>
    </citation>
    <scope>NUCLEOTIDE SEQUENCE</scope>
    <source>
        <strain evidence="1">Hyas-2018</strain>
    </source>
</reference>
<evidence type="ECO:0000313" key="2">
    <source>
        <dbReference type="Proteomes" id="UP000821845"/>
    </source>
</evidence>
<comment type="caution">
    <text evidence="1">The sequence shown here is derived from an EMBL/GenBank/DDBJ whole genome shotgun (WGS) entry which is preliminary data.</text>
</comment>
<dbReference type="EMBL" id="CM023487">
    <property type="protein sequence ID" value="KAH6925647.1"/>
    <property type="molecule type" value="Genomic_DNA"/>
</dbReference>
<sequence length="417" mass="44919">MAADFSSLVLNVLEAKANELRDVSKFLVENPETALHETKAHDKLCEFLEGQGFRVRRRYYMDTAFRAEYEAPGGTDGPTVAVMAEYDALPDIGHGCGHNLVAQSALGVAVAVKEVMSKATNIRGKIVVLGTPAGEDNVGKITLLEKGAFDDIDVAMLAHPGPQDVLRMGFSACQKLTVTYAGKAAHAAANPWEGVNAADAAVSAYFSLVLLRLRIKGTSSVLALIEECGQYPNIIAESSRIVCRVLTPEGEVELDELQARAERCLDAAAHATGCKAAIARGRRCKLFAHNDPLVRAYRSHGKELGVRFVDMDLTRVVDTGRACDSANVSHEVPTLLPEFAIGPVEESHSREFAQIAGSEDAQAPTRRVIQMLALTALDVFTDPQLLPSARKDLKEWKAARQPPCTCPKMADPGSKAT</sequence>
<dbReference type="Proteomes" id="UP000821845">
    <property type="component" value="Chromosome 7"/>
</dbReference>
<accession>A0ACB7RV06</accession>